<gene>
    <name evidence="3" type="ORF">ACFP1K_24855</name>
</gene>
<dbReference type="PANTHER" id="PTHR30204:SF98">
    <property type="entry name" value="HTH-TYPE TRANSCRIPTIONAL REGULATOR ADHR"/>
    <property type="match status" value="1"/>
</dbReference>
<dbReference type="PANTHER" id="PTHR30204">
    <property type="entry name" value="REDOX-CYCLING DRUG-SENSING TRANSCRIPTIONAL ACTIVATOR SOXR"/>
    <property type="match status" value="1"/>
</dbReference>
<dbReference type="SMART" id="SM00422">
    <property type="entry name" value="HTH_MERR"/>
    <property type="match status" value="1"/>
</dbReference>
<dbReference type="Gene3D" id="1.10.1660.10">
    <property type="match status" value="1"/>
</dbReference>
<dbReference type="InterPro" id="IPR047057">
    <property type="entry name" value="MerR_fam"/>
</dbReference>
<dbReference type="Pfam" id="PF13411">
    <property type="entry name" value="MerR_1"/>
    <property type="match status" value="1"/>
</dbReference>
<keyword evidence="4" id="KW-1185">Reference proteome</keyword>
<evidence type="ECO:0000313" key="4">
    <source>
        <dbReference type="Proteomes" id="UP001596137"/>
    </source>
</evidence>
<dbReference type="PRINTS" id="PR00040">
    <property type="entry name" value="HTHMERR"/>
</dbReference>
<dbReference type="PROSITE" id="PS50937">
    <property type="entry name" value="HTH_MERR_2"/>
    <property type="match status" value="1"/>
</dbReference>
<keyword evidence="1" id="KW-0238">DNA-binding</keyword>
<comment type="caution">
    <text evidence="3">The sequence shown here is derived from an EMBL/GenBank/DDBJ whole genome shotgun (WGS) entry which is preliminary data.</text>
</comment>
<evidence type="ECO:0000313" key="3">
    <source>
        <dbReference type="EMBL" id="MFC6084410.1"/>
    </source>
</evidence>
<evidence type="ECO:0000256" key="1">
    <source>
        <dbReference type="ARBA" id="ARBA00023125"/>
    </source>
</evidence>
<dbReference type="EMBL" id="JBHSRF010000042">
    <property type="protein sequence ID" value="MFC6084410.1"/>
    <property type="molecule type" value="Genomic_DNA"/>
</dbReference>
<proteinExistence type="predicted"/>
<dbReference type="SUPFAM" id="SSF46955">
    <property type="entry name" value="Putative DNA-binding domain"/>
    <property type="match status" value="1"/>
</dbReference>
<name>A0ABW1NNA7_9ACTN</name>
<evidence type="ECO:0000259" key="2">
    <source>
        <dbReference type="PROSITE" id="PS50937"/>
    </source>
</evidence>
<dbReference type="InterPro" id="IPR000551">
    <property type="entry name" value="MerR-type_HTH_dom"/>
</dbReference>
<dbReference type="Proteomes" id="UP001596137">
    <property type="component" value="Unassembled WGS sequence"/>
</dbReference>
<organism evidence="3 4">
    <name type="scientific">Sphaerisporangium aureirubrum</name>
    <dbReference type="NCBI Taxonomy" id="1544736"/>
    <lineage>
        <taxon>Bacteria</taxon>
        <taxon>Bacillati</taxon>
        <taxon>Actinomycetota</taxon>
        <taxon>Actinomycetes</taxon>
        <taxon>Streptosporangiales</taxon>
        <taxon>Streptosporangiaceae</taxon>
        <taxon>Sphaerisporangium</taxon>
    </lineage>
</organism>
<protein>
    <submittedName>
        <fullName evidence="3">MerR family transcriptional regulator</fullName>
    </submittedName>
</protein>
<feature type="domain" description="HTH merR-type" evidence="2">
    <location>
        <begin position="1"/>
        <end position="70"/>
    </location>
</feature>
<sequence>MRISELSATSGVPVPTIKYYLREGLLPQGVSTAATRAEYGEAHLRRLRLIRALLEVGGLPVAAIAKIVAAVEDEDTPVHTMLGTAHYALAPAVEEDPGDEERARARGRVDRLIGDLGWQVRADAPTRAELAWILARLERLGRPAPEEDLRHYASVVMDLVSGHEMGKIPWDGTREAAVESLVVGTVLYGRIFDVLRRLAHESASARLLGA</sequence>
<dbReference type="InterPro" id="IPR009061">
    <property type="entry name" value="DNA-bd_dom_put_sf"/>
</dbReference>
<reference evidence="4" key="1">
    <citation type="journal article" date="2019" name="Int. J. Syst. Evol. Microbiol.">
        <title>The Global Catalogue of Microorganisms (GCM) 10K type strain sequencing project: providing services to taxonomists for standard genome sequencing and annotation.</title>
        <authorList>
            <consortium name="The Broad Institute Genomics Platform"/>
            <consortium name="The Broad Institute Genome Sequencing Center for Infectious Disease"/>
            <person name="Wu L."/>
            <person name="Ma J."/>
        </authorList>
    </citation>
    <scope>NUCLEOTIDE SEQUENCE [LARGE SCALE GENOMIC DNA]</scope>
    <source>
        <strain evidence="4">JCM 30346</strain>
    </source>
</reference>
<accession>A0ABW1NNA7</accession>
<dbReference type="RefSeq" id="WP_380757438.1">
    <property type="nucleotide sequence ID" value="NZ_JBHSRF010000042.1"/>
</dbReference>